<evidence type="ECO:0000256" key="3">
    <source>
        <dbReference type="ARBA" id="ARBA00023125"/>
    </source>
</evidence>
<feature type="domain" description="XLF-like coiled-coil region" evidence="11">
    <location>
        <begin position="128"/>
        <end position="173"/>
    </location>
</feature>
<sequence>MSEVEWRRKWKPDLKACPWQPITIGNQQFLFKCKYTHDSYELLITNNCHFWCEHLEGDELESRTISLNPNVKATPTRILDEIQNCLENPSKKTADIVKMNLNKLIIHVDSQLAGMAFVWEFKCQQADSEMISENFNIPLLAMVAELSRRNDELVKVIDAKDREIDDYKSQGAKASRKHIETSTFVRTAFENNMIMSKEFEQEVKRLGLSGFSEDNQDLYRQIMTRYAYLTRPVTADETDEDSVNEQKTPSLNSWETSRLPASLTDKSPEKTSPGSSPRKSPAKGSSSTETSPAKDTEMMRRQALERKLEDEERKKNEPKKKKKKIAF</sequence>
<keyword evidence="3" id="KW-0238">DNA-binding</keyword>
<evidence type="ECO:0000259" key="11">
    <source>
        <dbReference type="Pfam" id="PF21928"/>
    </source>
</evidence>
<dbReference type="Pfam" id="PF21928">
    <property type="entry name" value="XLF_CC"/>
    <property type="match status" value="1"/>
</dbReference>
<evidence type="ECO:0000256" key="1">
    <source>
        <dbReference type="ARBA" id="ARBA00004123"/>
    </source>
</evidence>
<dbReference type="Gene3D" id="1.10.287.450">
    <property type="entry name" value="Helix hairpin bin"/>
    <property type="match status" value="1"/>
</dbReference>
<feature type="compositionally biased region" description="Basic and acidic residues" evidence="9">
    <location>
        <begin position="292"/>
        <end position="315"/>
    </location>
</feature>
<comment type="similarity">
    <text evidence="6">Belongs to the XRCC4-XLF family. XLF subfamily.</text>
</comment>
<dbReference type="InterPro" id="IPR052287">
    <property type="entry name" value="NHEJ_factor"/>
</dbReference>
<evidence type="ECO:0000256" key="4">
    <source>
        <dbReference type="ARBA" id="ARBA00023204"/>
    </source>
</evidence>
<dbReference type="GeneID" id="111133337"/>
<feature type="domain" description="XLF-like N-terminal" evidence="10">
    <location>
        <begin position="18"/>
        <end position="125"/>
    </location>
</feature>
<dbReference type="CDD" id="cd22285">
    <property type="entry name" value="HD_XLF_N"/>
    <property type="match status" value="1"/>
</dbReference>
<evidence type="ECO:0000256" key="7">
    <source>
        <dbReference type="ARBA" id="ARBA00044529"/>
    </source>
</evidence>
<evidence type="ECO:0000256" key="9">
    <source>
        <dbReference type="SAM" id="MobiDB-lite"/>
    </source>
</evidence>
<accession>A0A8B8ECS4</accession>
<feature type="coiled-coil region" evidence="8">
    <location>
        <begin position="143"/>
        <end position="170"/>
    </location>
</feature>
<dbReference type="Gene3D" id="2.170.210.10">
    <property type="entry name" value="DNA double-strand break repair and VJ recombination XRCC4, N-terminal"/>
    <property type="match status" value="1"/>
</dbReference>
<dbReference type="RefSeq" id="XP_022337348.1">
    <property type="nucleotide sequence ID" value="XM_022481640.1"/>
</dbReference>
<protein>
    <recommendedName>
        <fullName evidence="7">Non-homologous end-joining factor 1</fullName>
    </recommendedName>
</protein>
<feature type="region of interest" description="Disordered" evidence="9">
    <location>
        <begin position="235"/>
        <end position="327"/>
    </location>
</feature>
<keyword evidence="5" id="KW-0539">Nucleus</keyword>
<comment type="subcellular location">
    <subcellularLocation>
        <location evidence="1">Nucleus</location>
    </subcellularLocation>
</comment>
<evidence type="ECO:0000256" key="5">
    <source>
        <dbReference type="ARBA" id="ARBA00023242"/>
    </source>
</evidence>
<evidence type="ECO:0000259" key="10">
    <source>
        <dbReference type="Pfam" id="PF09302"/>
    </source>
</evidence>
<evidence type="ECO:0000313" key="13">
    <source>
        <dbReference type="RefSeq" id="XP_022337348.1"/>
    </source>
</evidence>
<keyword evidence="8" id="KW-0175">Coiled coil</keyword>
<evidence type="ECO:0000256" key="8">
    <source>
        <dbReference type="SAM" id="Coils"/>
    </source>
</evidence>
<dbReference type="GO" id="GO:0045027">
    <property type="term" value="F:DNA end binding"/>
    <property type="evidence" value="ECO:0007669"/>
    <property type="project" value="TreeGrafter"/>
</dbReference>
<dbReference type="KEGG" id="cvn:111133337"/>
<keyword evidence="12" id="KW-1185">Reference proteome</keyword>
<dbReference type="GO" id="GO:0006303">
    <property type="term" value="P:double-strand break repair via nonhomologous end joining"/>
    <property type="evidence" value="ECO:0007669"/>
    <property type="project" value="UniProtKB-ARBA"/>
</dbReference>
<evidence type="ECO:0000256" key="6">
    <source>
        <dbReference type="ARBA" id="ARBA00025747"/>
    </source>
</evidence>
<dbReference type="AlphaFoldDB" id="A0A8B8ECS4"/>
<feature type="compositionally biased region" description="Polar residues" evidence="9">
    <location>
        <begin position="270"/>
        <end position="291"/>
    </location>
</feature>
<keyword evidence="2" id="KW-0227">DNA damage</keyword>
<feature type="compositionally biased region" description="Basic residues" evidence="9">
    <location>
        <begin position="316"/>
        <end position="327"/>
    </location>
</feature>
<dbReference type="InterPro" id="IPR015381">
    <property type="entry name" value="XLF-like_N"/>
</dbReference>
<reference evidence="13" key="1">
    <citation type="submission" date="2025-08" db="UniProtKB">
        <authorList>
            <consortium name="RefSeq"/>
        </authorList>
    </citation>
    <scope>IDENTIFICATION</scope>
    <source>
        <tissue evidence="13">Whole sample</tissue>
    </source>
</reference>
<proteinExistence type="inferred from homology"/>
<dbReference type="PANTHER" id="PTHR32235:SF1">
    <property type="entry name" value="NON-HOMOLOGOUS END-JOINING FACTOR 1"/>
    <property type="match status" value="1"/>
</dbReference>
<dbReference type="GO" id="GO:0032807">
    <property type="term" value="C:DNA ligase IV complex"/>
    <property type="evidence" value="ECO:0007669"/>
    <property type="project" value="TreeGrafter"/>
</dbReference>
<keyword evidence="4" id="KW-0234">DNA repair</keyword>
<evidence type="ECO:0000256" key="2">
    <source>
        <dbReference type="ARBA" id="ARBA00022763"/>
    </source>
</evidence>
<feature type="compositionally biased region" description="Polar residues" evidence="9">
    <location>
        <begin position="245"/>
        <end position="256"/>
    </location>
</feature>
<dbReference type="Proteomes" id="UP000694844">
    <property type="component" value="Chromosome 5"/>
</dbReference>
<dbReference type="InterPro" id="IPR053829">
    <property type="entry name" value="XLF-like_CC"/>
</dbReference>
<gene>
    <name evidence="13" type="primary">LOC111133337</name>
</gene>
<dbReference type="Pfam" id="PF09302">
    <property type="entry name" value="XLF"/>
    <property type="match status" value="1"/>
</dbReference>
<evidence type="ECO:0000313" key="12">
    <source>
        <dbReference type="Proteomes" id="UP000694844"/>
    </source>
</evidence>
<dbReference type="PANTHER" id="PTHR32235">
    <property type="entry name" value="NON-HOMOLOGOUS END-JOINING FACTOR 1"/>
    <property type="match status" value="1"/>
</dbReference>
<name>A0A8B8ECS4_CRAVI</name>
<organism evidence="12 13">
    <name type="scientific">Crassostrea virginica</name>
    <name type="common">Eastern oyster</name>
    <dbReference type="NCBI Taxonomy" id="6565"/>
    <lineage>
        <taxon>Eukaryota</taxon>
        <taxon>Metazoa</taxon>
        <taxon>Spiralia</taxon>
        <taxon>Lophotrochozoa</taxon>
        <taxon>Mollusca</taxon>
        <taxon>Bivalvia</taxon>
        <taxon>Autobranchia</taxon>
        <taxon>Pteriomorphia</taxon>
        <taxon>Ostreida</taxon>
        <taxon>Ostreoidea</taxon>
        <taxon>Ostreidae</taxon>
        <taxon>Crassostrea</taxon>
    </lineage>
</organism>
<dbReference type="OrthoDB" id="2155935at2759"/>
<dbReference type="InterPro" id="IPR038051">
    <property type="entry name" value="XRCC4-like_N_sf"/>
</dbReference>